<dbReference type="InterPro" id="IPR001461">
    <property type="entry name" value="Aspartic_peptidase_A1"/>
</dbReference>
<dbReference type="KEGG" id="qsa:O6P43_021651"/>
<dbReference type="AlphaFoldDB" id="A0AAD7LBU1"/>
<evidence type="ECO:0000313" key="3">
    <source>
        <dbReference type="EMBL" id="KAJ7954983.1"/>
    </source>
</evidence>
<dbReference type="Pfam" id="PF14543">
    <property type="entry name" value="TAXi_N"/>
    <property type="match status" value="1"/>
</dbReference>
<evidence type="ECO:0000313" key="4">
    <source>
        <dbReference type="Proteomes" id="UP001163823"/>
    </source>
</evidence>
<name>A0AAD7LBU1_QUISA</name>
<sequence length="218" mass="23315">MTLALATIHQPTALSLAAQENAKLLKVQTALSAMTPLDQVAIDLYFNNSLVKGQGLGDDRISISPTQGATVPVSDIYVPHILSGCVDTSRLSVNPLGGLQGILGLGRTPIALPTQLSTTYKLPLKFALCLPSSVERGYGDLFIGGGPYLMPPFTEDVSKLLLKTPLVVNHVNKHKKGDPSHEYFTGVKSMKLDRHVVNFNASLLSIDKNGVGEPNYVP</sequence>
<evidence type="ECO:0000256" key="1">
    <source>
        <dbReference type="ARBA" id="ARBA00007447"/>
    </source>
</evidence>
<dbReference type="Proteomes" id="UP001163823">
    <property type="component" value="Chromosome 9"/>
</dbReference>
<keyword evidence="4" id="KW-1185">Reference proteome</keyword>
<organism evidence="3 4">
    <name type="scientific">Quillaja saponaria</name>
    <name type="common">Soap bark tree</name>
    <dbReference type="NCBI Taxonomy" id="32244"/>
    <lineage>
        <taxon>Eukaryota</taxon>
        <taxon>Viridiplantae</taxon>
        <taxon>Streptophyta</taxon>
        <taxon>Embryophyta</taxon>
        <taxon>Tracheophyta</taxon>
        <taxon>Spermatophyta</taxon>
        <taxon>Magnoliopsida</taxon>
        <taxon>eudicotyledons</taxon>
        <taxon>Gunneridae</taxon>
        <taxon>Pentapetalae</taxon>
        <taxon>rosids</taxon>
        <taxon>fabids</taxon>
        <taxon>Fabales</taxon>
        <taxon>Quillajaceae</taxon>
        <taxon>Quillaja</taxon>
    </lineage>
</organism>
<reference evidence="3" key="1">
    <citation type="journal article" date="2023" name="Science">
        <title>Elucidation of the pathway for biosynthesis of saponin adjuvants from the soapbark tree.</title>
        <authorList>
            <person name="Reed J."/>
            <person name="Orme A."/>
            <person name="El-Demerdash A."/>
            <person name="Owen C."/>
            <person name="Martin L.B.B."/>
            <person name="Misra R.C."/>
            <person name="Kikuchi S."/>
            <person name="Rejzek M."/>
            <person name="Martin A.C."/>
            <person name="Harkess A."/>
            <person name="Leebens-Mack J."/>
            <person name="Louveau T."/>
            <person name="Stephenson M.J."/>
            <person name="Osbourn A."/>
        </authorList>
    </citation>
    <scope>NUCLEOTIDE SEQUENCE</scope>
    <source>
        <strain evidence="3">S10</strain>
    </source>
</reference>
<evidence type="ECO:0000259" key="2">
    <source>
        <dbReference type="Pfam" id="PF14543"/>
    </source>
</evidence>
<dbReference type="InterPro" id="IPR032861">
    <property type="entry name" value="TAXi_N"/>
</dbReference>
<dbReference type="PANTHER" id="PTHR47965:SF108">
    <property type="entry name" value="XYLOGLUCANASE-SPECIFIC ENDOGLUCANASE INHIBITOR PROTEIN"/>
    <property type="match status" value="1"/>
</dbReference>
<dbReference type="InterPro" id="IPR021109">
    <property type="entry name" value="Peptidase_aspartic_dom_sf"/>
</dbReference>
<dbReference type="GO" id="GO:0006508">
    <property type="term" value="P:proteolysis"/>
    <property type="evidence" value="ECO:0007669"/>
    <property type="project" value="InterPro"/>
</dbReference>
<feature type="domain" description="Xylanase inhibitor N-terminal" evidence="2">
    <location>
        <begin position="55"/>
        <end position="145"/>
    </location>
</feature>
<protein>
    <submittedName>
        <fullName evidence="3">Basic 7S globulin-like</fullName>
    </submittedName>
</protein>
<accession>A0AAD7LBU1</accession>
<dbReference type="EMBL" id="JARAOO010000009">
    <property type="protein sequence ID" value="KAJ7954983.1"/>
    <property type="molecule type" value="Genomic_DNA"/>
</dbReference>
<comment type="similarity">
    <text evidence="1">Belongs to the peptidase A1 family.</text>
</comment>
<comment type="caution">
    <text evidence="3">The sequence shown here is derived from an EMBL/GenBank/DDBJ whole genome shotgun (WGS) entry which is preliminary data.</text>
</comment>
<dbReference type="SUPFAM" id="SSF50630">
    <property type="entry name" value="Acid proteases"/>
    <property type="match status" value="1"/>
</dbReference>
<gene>
    <name evidence="3" type="ORF">O6P43_021651</name>
</gene>
<proteinExistence type="inferred from homology"/>
<dbReference type="Gene3D" id="2.40.70.10">
    <property type="entry name" value="Acid Proteases"/>
    <property type="match status" value="2"/>
</dbReference>
<dbReference type="GO" id="GO:0004190">
    <property type="term" value="F:aspartic-type endopeptidase activity"/>
    <property type="evidence" value="ECO:0007669"/>
    <property type="project" value="InterPro"/>
</dbReference>
<dbReference type="PANTHER" id="PTHR47965">
    <property type="entry name" value="ASPARTYL PROTEASE-RELATED"/>
    <property type="match status" value="1"/>
</dbReference>